<dbReference type="EMBL" id="PKUQ01000050">
    <property type="protein sequence ID" value="PLW75472.1"/>
    <property type="molecule type" value="Genomic_DNA"/>
</dbReference>
<evidence type="ECO:0000313" key="10">
    <source>
        <dbReference type="Proteomes" id="UP000234881"/>
    </source>
</evidence>
<dbReference type="EMBL" id="PKUQ01000001">
    <property type="protein sequence ID" value="PLW78879.1"/>
    <property type="molecule type" value="Genomic_DNA"/>
</dbReference>
<feature type="transmembrane region" description="Helical" evidence="6">
    <location>
        <begin position="199"/>
        <end position="219"/>
    </location>
</feature>
<dbReference type="InterPro" id="IPR000620">
    <property type="entry name" value="EamA_dom"/>
</dbReference>
<evidence type="ECO:0000259" key="7">
    <source>
        <dbReference type="Pfam" id="PF00892"/>
    </source>
</evidence>
<evidence type="ECO:0000256" key="4">
    <source>
        <dbReference type="ARBA" id="ARBA00022989"/>
    </source>
</evidence>
<comment type="similarity">
    <text evidence="2">Belongs to the drug/metabolite transporter (DMT) superfamily. 10 TMS drug/metabolite exporter (DME) (TC 2.A.7.3) family.</text>
</comment>
<evidence type="ECO:0000256" key="3">
    <source>
        <dbReference type="ARBA" id="ARBA00022692"/>
    </source>
</evidence>
<keyword evidence="4 6" id="KW-1133">Transmembrane helix</keyword>
<dbReference type="InterPro" id="IPR037185">
    <property type="entry name" value="EmrE-like"/>
</dbReference>
<evidence type="ECO:0000256" key="5">
    <source>
        <dbReference type="ARBA" id="ARBA00023136"/>
    </source>
</evidence>
<name>A0A2N5XLV0_9HYPH</name>
<organism evidence="8 10">
    <name type="scientific">Cohaesibacter celericrescens</name>
    <dbReference type="NCBI Taxonomy" id="2067669"/>
    <lineage>
        <taxon>Bacteria</taxon>
        <taxon>Pseudomonadati</taxon>
        <taxon>Pseudomonadota</taxon>
        <taxon>Alphaproteobacteria</taxon>
        <taxon>Hyphomicrobiales</taxon>
        <taxon>Cohaesibacteraceae</taxon>
    </lineage>
</organism>
<feature type="transmembrane region" description="Helical" evidence="6">
    <location>
        <begin position="86"/>
        <end position="105"/>
    </location>
</feature>
<dbReference type="Proteomes" id="UP000234881">
    <property type="component" value="Unassembled WGS sequence"/>
</dbReference>
<dbReference type="GO" id="GO:0016020">
    <property type="term" value="C:membrane"/>
    <property type="evidence" value="ECO:0007669"/>
    <property type="project" value="UniProtKB-SubCell"/>
</dbReference>
<feature type="transmembrane region" description="Helical" evidence="6">
    <location>
        <begin position="225"/>
        <end position="245"/>
    </location>
</feature>
<keyword evidence="5 6" id="KW-0472">Membrane</keyword>
<feature type="transmembrane region" description="Helical" evidence="6">
    <location>
        <begin position="282"/>
        <end position="299"/>
    </location>
</feature>
<reference evidence="8 10" key="1">
    <citation type="submission" date="2018-01" db="EMBL/GenBank/DDBJ databases">
        <title>The draft genome sequence of Cohaesibacter sp. H1304.</title>
        <authorList>
            <person name="Wang N.-N."/>
            <person name="Du Z.-J."/>
        </authorList>
    </citation>
    <scope>NUCLEOTIDE SEQUENCE [LARGE SCALE GENOMIC DNA]</scope>
    <source>
        <strain evidence="8 10">H1304</strain>
    </source>
</reference>
<sequence length="315" mass="35106">MTSVPQFIQKMTAVFERLPLNIRAILIMFIAMMCFSTMSATIKELGQSLHVTVIIVIRQGFMVLFLVPPLLKSSKGKIRIVRKDLFLLRAFLTFFSILGGLTAIINLPLATATTLSFTRTFFITVFAVVILKETVGIRRIGALVVGFTGILIIARPFDMFSGGLAALDNNIIFAMVAAATIAANQVIIRIHTRYDQPTVMVTGQALLIGLAMIPLAYLYWTTPSWKQIGLIALTGALASFAQWLMVHAFKWTKATTLAPFDYMRLLFSTAFGWFLFDEFPDGYTWLGAAVIFASTFYIMRREAKLKKSTTPQTVE</sequence>
<gene>
    <name evidence="9" type="ORF">C0081_01160</name>
    <name evidence="8" type="ORF">C0081_19200</name>
</gene>
<keyword evidence="3 6" id="KW-0812">Transmembrane</keyword>
<feature type="transmembrane region" description="Helical" evidence="6">
    <location>
        <begin position="20"/>
        <end position="42"/>
    </location>
</feature>
<feature type="transmembrane region" description="Helical" evidence="6">
    <location>
        <begin position="48"/>
        <end position="66"/>
    </location>
</feature>
<feature type="transmembrane region" description="Helical" evidence="6">
    <location>
        <begin position="140"/>
        <end position="157"/>
    </location>
</feature>
<dbReference type="SUPFAM" id="SSF103481">
    <property type="entry name" value="Multidrug resistance efflux transporter EmrE"/>
    <property type="match status" value="2"/>
</dbReference>
<protein>
    <submittedName>
        <fullName evidence="8">EamA/RhaT family transporter</fullName>
    </submittedName>
</protein>
<accession>A0A2N5XLV0</accession>
<feature type="transmembrane region" description="Helical" evidence="6">
    <location>
        <begin position="111"/>
        <end position="131"/>
    </location>
</feature>
<dbReference type="Pfam" id="PF00892">
    <property type="entry name" value="EamA"/>
    <property type="match status" value="2"/>
</dbReference>
<dbReference type="OrthoDB" id="9815809at2"/>
<comment type="subcellular location">
    <subcellularLocation>
        <location evidence="1">Membrane</location>
        <topology evidence="1">Multi-pass membrane protein</topology>
    </subcellularLocation>
</comment>
<evidence type="ECO:0000256" key="6">
    <source>
        <dbReference type="SAM" id="Phobius"/>
    </source>
</evidence>
<proteinExistence type="inferred from homology"/>
<comment type="caution">
    <text evidence="8">The sequence shown here is derived from an EMBL/GenBank/DDBJ whole genome shotgun (WGS) entry which is preliminary data.</text>
</comment>
<evidence type="ECO:0000256" key="1">
    <source>
        <dbReference type="ARBA" id="ARBA00004141"/>
    </source>
</evidence>
<dbReference type="PANTHER" id="PTHR22911">
    <property type="entry name" value="ACYL-MALONYL CONDENSING ENZYME-RELATED"/>
    <property type="match status" value="1"/>
</dbReference>
<evidence type="ECO:0000313" key="8">
    <source>
        <dbReference type="EMBL" id="PLW75472.1"/>
    </source>
</evidence>
<evidence type="ECO:0000256" key="2">
    <source>
        <dbReference type="ARBA" id="ARBA00009853"/>
    </source>
</evidence>
<dbReference type="PANTHER" id="PTHR22911:SF6">
    <property type="entry name" value="SOLUTE CARRIER FAMILY 35 MEMBER G1"/>
    <property type="match status" value="1"/>
</dbReference>
<keyword evidence="10" id="KW-1185">Reference proteome</keyword>
<dbReference type="AlphaFoldDB" id="A0A2N5XLV0"/>
<evidence type="ECO:0000313" key="9">
    <source>
        <dbReference type="EMBL" id="PLW78879.1"/>
    </source>
</evidence>
<feature type="domain" description="EamA" evidence="7">
    <location>
        <begin position="23"/>
        <end position="154"/>
    </location>
</feature>
<feature type="domain" description="EamA" evidence="7">
    <location>
        <begin position="171"/>
        <end position="299"/>
    </location>
</feature>